<keyword evidence="3" id="KW-0238">DNA-binding</keyword>
<sequence>MTALTHDMPLWGAPVTHRLGVAMAFDATPYATELSKAIERAAADAGCAVTFAETEDAAGVEMDAVRSLRAGGIDGILLTPAAGDDVVITSLVRLGVPTVLMDRLATRGDVDQVGTENIQAMCDLVRHLAEAGHQRIGLVSGALGVAVNDERALGYRLGLGRAGLAWQPDLVACGESTAGGAAAAAGRLLDMADAPTALVVASEAMMIGVHYEVHRRGLRIGEDLGLAGYGDADWMGAVDPALTTMAQPIEEIGRRAVHTLINRISNPDRRPDSVRLAPSFRHRSSCGCTRAPRRHT</sequence>
<dbReference type="InterPro" id="IPR028082">
    <property type="entry name" value="Peripla_BP_I"/>
</dbReference>
<dbReference type="Proteomes" id="UP000250434">
    <property type="component" value="Chromosome"/>
</dbReference>
<dbReference type="RefSeq" id="WP_113695474.1">
    <property type="nucleotide sequence ID" value="NZ_CP015163.1"/>
</dbReference>
<dbReference type="Gene3D" id="3.40.50.2300">
    <property type="match status" value="2"/>
</dbReference>
<gene>
    <name evidence="6" type="ORF">A4R43_31480</name>
</gene>
<keyword evidence="2" id="KW-0805">Transcription regulation</keyword>
<dbReference type="SUPFAM" id="SSF53822">
    <property type="entry name" value="Periplasmic binding protein-like I"/>
    <property type="match status" value="1"/>
</dbReference>
<evidence type="ECO:0000313" key="6">
    <source>
        <dbReference type="EMBL" id="AXB46423.1"/>
    </source>
</evidence>
<dbReference type="PANTHER" id="PTHR30146:SF148">
    <property type="entry name" value="HTH-TYPE TRANSCRIPTIONAL REPRESSOR PURR-RELATED"/>
    <property type="match status" value="1"/>
</dbReference>
<dbReference type="AlphaFoldDB" id="A0A344LEE9"/>
<evidence type="ECO:0000256" key="2">
    <source>
        <dbReference type="ARBA" id="ARBA00023015"/>
    </source>
</evidence>
<feature type="domain" description="Transcriptional regulator LacI/GalR-like sensor" evidence="5">
    <location>
        <begin position="125"/>
        <end position="286"/>
    </location>
</feature>
<evidence type="ECO:0000259" key="5">
    <source>
        <dbReference type="Pfam" id="PF13377"/>
    </source>
</evidence>
<accession>A0A344LEE9</accession>
<evidence type="ECO:0000313" key="7">
    <source>
        <dbReference type="Proteomes" id="UP000250434"/>
    </source>
</evidence>
<organism evidence="6 7">
    <name type="scientific">Amycolatopsis albispora</name>
    <dbReference type="NCBI Taxonomy" id="1804986"/>
    <lineage>
        <taxon>Bacteria</taxon>
        <taxon>Bacillati</taxon>
        <taxon>Actinomycetota</taxon>
        <taxon>Actinomycetes</taxon>
        <taxon>Pseudonocardiales</taxon>
        <taxon>Pseudonocardiaceae</taxon>
        <taxon>Amycolatopsis</taxon>
    </lineage>
</organism>
<dbReference type="EMBL" id="CP015163">
    <property type="protein sequence ID" value="AXB46423.1"/>
    <property type="molecule type" value="Genomic_DNA"/>
</dbReference>
<evidence type="ECO:0000256" key="1">
    <source>
        <dbReference type="ARBA" id="ARBA00022491"/>
    </source>
</evidence>
<keyword evidence="7" id="KW-1185">Reference proteome</keyword>
<keyword evidence="4" id="KW-0804">Transcription</keyword>
<dbReference type="InterPro" id="IPR046335">
    <property type="entry name" value="LacI/GalR-like_sensor"/>
</dbReference>
<protein>
    <submittedName>
        <fullName evidence="6">LacI family transcriptional regulator</fullName>
    </submittedName>
</protein>
<dbReference type="KEGG" id="aab:A4R43_31480"/>
<evidence type="ECO:0000256" key="3">
    <source>
        <dbReference type="ARBA" id="ARBA00023125"/>
    </source>
</evidence>
<keyword evidence="1" id="KW-0678">Repressor</keyword>
<evidence type="ECO:0000256" key="4">
    <source>
        <dbReference type="ARBA" id="ARBA00023163"/>
    </source>
</evidence>
<dbReference type="GO" id="GO:0003700">
    <property type="term" value="F:DNA-binding transcription factor activity"/>
    <property type="evidence" value="ECO:0007669"/>
    <property type="project" value="TreeGrafter"/>
</dbReference>
<dbReference type="Pfam" id="PF13377">
    <property type="entry name" value="Peripla_BP_3"/>
    <property type="match status" value="1"/>
</dbReference>
<dbReference type="OrthoDB" id="3595338at2"/>
<name>A0A344LEE9_9PSEU</name>
<dbReference type="PANTHER" id="PTHR30146">
    <property type="entry name" value="LACI-RELATED TRANSCRIPTIONAL REPRESSOR"/>
    <property type="match status" value="1"/>
</dbReference>
<reference evidence="6 7" key="1">
    <citation type="submission" date="2016-04" db="EMBL/GenBank/DDBJ databases">
        <title>Complete genome sequence and analysis of deep-sea sediment isolate, Amycolatopsis sp. WP1.</title>
        <authorList>
            <person name="Wang H."/>
            <person name="Chen S."/>
            <person name="Wu Q."/>
        </authorList>
    </citation>
    <scope>NUCLEOTIDE SEQUENCE [LARGE SCALE GENOMIC DNA]</scope>
    <source>
        <strain evidence="6 7">WP1</strain>
    </source>
</reference>
<dbReference type="GO" id="GO:0000976">
    <property type="term" value="F:transcription cis-regulatory region binding"/>
    <property type="evidence" value="ECO:0007669"/>
    <property type="project" value="TreeGrafter"/>
</dbReference>
<dbReference type="CDD" id="cd06267">
    <property type="entry name" value="PBP1_LacI_sugar_binding-like"/>
    <property type="match status" value="1"/>
</dbReference>
<proteinExistence type="predicted"/>